<protein>
    <submittedName>
        <fullName evidence="1">Uncharacterized protein</fullName>
    </submittedName>
</protein>
<sequence>MCAISPSHIDLPVIANMFTPSRLAMSAFALPLHCLAVSTNRCDKKIINHSSSRHPRRSFAKVTLKIPCKERFA</sequence>
<name>A0AAV5T559_9BILA</name>
<accession>A0AAV5T559</accession>
<reference evidence="1" key="1">
    <citation type="submission" date="2023-10" db="EMBL/GenBank/DDBJ databases">
        <title>Genome assembly of Pristionchus species.</title>
        <authorList>
            <person name="Yoshida K."/>
            <person name="Sommer R.J."/>
        </authorList>
    </citation>
    <scope>NUCLEOTIDE SEQUENCE</scope>
    <source>
        <strain evidence="1">RS0144</strain>
    </source>
</reference>
<feature type="non-terminal residue" evidence="1">
    <location>
        <position position="73"/>
    </location>
</feature>
<proteinExistence type="predicted"/>
<evidence type="ECO:0000313" key="2">
    <source>
        <dbReference type="Proteomes" id="UP001432027"/>
    </source>
</evidence>
<keyword evidence="2" id="KW-1185">Reference proteome</keyword>
<comment type="caution">
    <text evidence="1">The sequence shown here is derived from an EMBL/GenBank/DDBJ whole genome shotgun (WGS) entry which is preliminary data.</text>
</comment>
<organism evidence="1 2">
    <name type="scientific">Pristionchus entomophagus</name>
    <dbReference type="NCBI Taxonomy" id="358040"/>
    <lineage>
        <taxon>Eukaryota</taxon>
        <taxon>Metazoa</taxon>
        <taxon>Ecdysozoa</taxon>
        <taxon>Nematoda</taxon>
        <taxon>Chromadorea</taxon>
        <taxon>Rhabditida</taxon>
        <taxon>Rhabditina</taxon>
        <taxon>Diplogasteromorpha</taxon>
        <taxon>Diplogasteroidea</taxon>
        <taxon>Neodiplogasteridae</taxon>
        <taxon>Pristionchus</taxon>
    </lineage>
</organism>
<dbReference type="EMBL" id="BTSX01000003">
    <property type="protein sequence ID" value="GMS90716.1"/>
    <property type="molecule type" value="Genomic_DNA"/>
</dbReference>
<evidence type="ECO:0000313" key="1">
    <source>
        <dbReference type="EMBL" id="GMS90716.1"/>
    </source>
</evidence>
<dbReference type="AlphaFoldDB" id="A0AAV5T559"/>
<gene>
    <name evidence="1" type="ORF">PENTCL1PPCAC_12891</name>
</gene>
<dbReference type="Proteomes" id="UP001432027">
    <property type="component" value="Unassembled WGS sequence"/>
</dbReference>